<dbReference type="Proteomes" id="UP000249218">
    <property type="component" value="Unassembled WGS sequence"/>
</dbReference>
<organism evidence="1 2">
    <name type="scientific">Helicoverpa armigera</name>
    <name type="common">Cotton bollworm</name>
    <name type="synonym">Heliothis armigera</name>
    <dbReference type="NCBI Taxonomy" id="29058"/>
    <lineage>
        <taxon>Eukaryota</taxon>
        <taxon>Metazoa</taxon>
        <taxon>Ecdysozoa</taxon>
        <taxon>Arthropoda</taxon>
        <taxon>Hexapoda</taxon>
        <taxon>Insecta</taxon>
        <taxon>Pterygota</taxon>
        <taxon>Neoptera</taxon>
        <taxon>Endopterygota</taxon>
        <taxon>Lepidoptera</taxon>
        <taxon>Glossata</taxon>
        <taxon>Ditrysia</taxon>
        <taxon>Noctuoidea</taxon>
        <taxon>Noctuidae</taxon>
        <taxon>Heliothinae</taxon>
        <taxon>Helicoverpa</taxon>
    </lineage>
</organism>
<evidence type="ECO:0000313" key="1">
    <source>
        <dbReference type="EMBL" id="PZC72528.1"/>
    </source>
</evidence>
<dbReference type="EMBL" id="KZ150179">
    <property type="protein sequence ID" value="PZC72528.1"/>
    <property type="molecule type" value="Genomic_DNA"/>
</dbReference>
<reference evidence="1 2" key="1">
    <citation type="journal article" date="2017" name="BMC Biol.">
        <title>Genomic innovations, transcriptional plasticity and gene loss underlying the evolution and divergence of two highly polyphagous and invasive Helicoverpa pest species.</title>
        <authorList>
            <person name="Pearce S.L."/>
            <person name="Clarke D.F."/>
            <person name="East P.D."/>
            <person name="Elfekih S."/>
            <person name="Gordon K.H."/>
            <person name="Jermiin L.S."/>
            <person name="McGaughran A."/>
            <person name="Oakeshott J.G."/>
            <person name="Papanikolaou A."/>
            <person name="Perera O.P."/>
            <person name="Rane R.V."/>
            <person name="Richards S."/>
            <person name="Tay W.T."/>
            <person name="Walsh T.K."/>
            <person name="Anderson A."/>
            <person name="Anderson C.J."/>
            <person name="Asgari S."/>
            <person name="Board P.G."/>
            <person name="Bretschneider A."/>
            <person name="Campbell P.M."/>
            <person name="Chertemps T."/>
            <person name="Christeller J.T."/>
            <person name="Coppin C.W."/>
            <person name="Downes S.J."/>
            <person name="Duan G."/>
            <person name="Farnsworth C.A."/>
            <person name="Good R.T."/>
            <person name="Han L.B."/>
            <person name="Han Y.C."/>
            <person name="Hatje K."/>
            <person name="Horne I."/>
            <person name="Huang Y.P."/>
            <person name="Hughes D.S."/>
            <person name="Jacquin-Joly E."/>
            <person name="James W."/>
            <person name="Jhangiani S."/>
            <person name="Kollmar M."/>
            <person name="Kuwar S.S."/>
            <person name="Li S."/>
            <person name="Liu N.Y."/>
            <person name="Maibeche M.T."/>
            <person name="Miller J.R."/>
            <person name="Montagne N."/>
            <person name="Perry T."/>
            <person name="Qu J."/>
            <person name="Song S.V."/>
            <person name="Sutton G.G."/>
            <person name="Vogel H."/>
            <person name="Walenz B.P."/>
            <person name="Xu W."/>
            <person name="Zhang H.J."/>
            <person name="Zou Z."/>
            <person name="Batterham P."/>
            <person name="Edwards O.R."/>
            <person name="Feyereisen R."/>
            <person name="Gibbs R.A."/>
            <person name="Heckel D.G."/>
            <person name="McGrath A."/>
            <person name="Robin C."/>
            <person name="Scherer S.E."/>
            <person name="Worley K.C."/>
            <person name="Wu Y.D."/>
        </authorList>
    </citation>
    <scope>NUCLEOTIDE SEQUENCE [LARGE SCALE GENOMIC DNA]</scope>
    <source>
        <strain evidence="1">Harm_GR_Male_#8</strain>
        <tissue evidence="1">Whole organism</tissue>
    </source>
</reference>
<dbReference type="AlphaFoldDB" id="A0A2W1BC21"/>
<name>A0A2W1BC21_HELAM</name>
<accession>A0A2W1BC21</accession>
<keyword evidence="2" id="KW-1185">Reference proteome</keyword>
<evidence type="ECO:0000313" key="2">
    <source>
        <dbReference type="Proteomes" id="UP000249218"/>
    </source>
</evidence>
<protein>
    <submittedName>
        <fullName evidence="1">Uncharacterized protein</fullName>
    </submittedName>
</protein>
<sequence>MEPALVSAWRALDVRPAADYRPPPGQAVYSLAQLVSEQFASAEERHAGAAGKHDAARECSERVAACGGLIHRRLISYYTNICHR</sequence>
<gene>
    <name evidence="1" type="primary">HaOG211052</name>
    <name evidence="1" type="ORF">B5X24_HaOG211052</name>
</gene>
<proteinExistence type="predicted"/>
<dbReference type="OrthoDB" id="10262360at2759"/>